<dbReference type="PANTHER" id="PTHR30629">
    <property type="entry name" value="PROPHAGE INTEGRASE"/>
    <property type="match status" value="1"/>
</dbReference>
<evidence type="ECO:0000256" key="4">
    <source>
        <dbReference type="ARBA" id="ARBA00023172"/>
    </source>
</evidence>
<feature type="domain" description="Core-binding (CB)" evidence="7">
    <location>
        <begin position="111"/>
        <end position="199"/>
    </location>
</feature>
<reference evidence="8 9" key="1">
    <citation type="submission" date="2024-07" db="EMBL/GenBank/DDBJ databases">
        <title>Genomic Encyclopedia of Type Strains, Phase V (KMG-V): Genome sequencing to study the core and pangenomes of soil and plant-associated prokaryotes.</title>
        <authorList>
            <person name="Whitman W."/>
        </authorList>
    </citation>
    <scope>NUCLEOTIDE SEQUENCE [LARGE SCALE GENOMIC DNA]</scope>
    <source>
        <strain evidence="8 9">USDA 415</strain>
    </source>
</reference>
<dbReference type="PANTHER" id="PTHR30629:SF2">
    <property type="entry name" value="PROPHAGE INTEGRASE INTS-RELATED"/>
    <property type="match status" value="1"/>
</dbReference>
<evidence type="ECO:0000256" key="5">
    <source>
        <dbReference type="PROSITE-ProRule" id="PRU01248"/>
    </source>
</evidence>
<proteinExistence type="inferred from homology"/>
<evidence type="ECO:0000256" key="1">
    <source>
        <dbReference type="ARBA" id="ARBA00008857"/>
    </source>
</evidence>
<comment type="similarity">
    <text evidence="1">Belongs to the 'phage' integrase family.</text>
</comment>
<dbReference type="InterPro" id="IPR011010">
    <property type="entry name" value="DNA_brk_join_enz"/>
</dbReference>
<dbReference type="Gene3D" id="1.10.443.10">
    <property type="entry name" value="Intergrase catalytic core"/>
    <property type="match status" value="1"/>
</dbReference>
<gene>
    <name evidence="8" type="ORF">ABIF29_003983</name>
</gene>
<dbReference type="Pfam" id="PF13356">
    <property type="entry name" value="Arm-DNA-bind_3"/>
    <property type="match status" value="1"/>
</dbReference>
<dbReference type="PROSITE" id="PS51898">
    <property type="entry name" value="TYR_RECOMBINASE"/>
    <property type="match status" value="1"/>
</dbReference>
<dbReference type="InterPro" id="IPR038488">
    <property type="entry name" value="Integrase_DNA-bd_sf"/>
</dbReference>
<dbReference type="PROSITE" id="PS51900">
    <property type="entry name" value="CB"/>
    <property type="match status" value="1"/>
</dbReference>
<protein>
    <submittedName>
        <fullName evidence="8">Integrase</fullName>
    </submittedName>
</protein>
<dbReference type="Gene3D" id="1.10.150.130">
    <property type="match status" value="1"/>
</dbReference>
<comment type="caution">
    <text evidence="8">The sequence shown here is derived from an EMBL/GenBank/DDBJ whole genome shotgun (WGS) entry which is preliminary data.</text>
</comment>
<feature type="domain" description="Tyr recombinase" evidence="6">
    <location>
        <begin position="226"/>
        <end position="428"/>
    </location>
</feature>
<dbReference type="EMBL" id="JBGBZA010000002">
    <property type="protein sequence ID" value="MEY9317184.1"/>
    <property type="molecule type" value="Genomic_DNA"/>
</dbReference>
<dbReference type="Gene3D" id="3.30.160.390">
    <property type="entry name" value="Integrase, DNA-binding domain"/>
    <property type="match status" value="1"/>
</dbReference>
<dbReference type="Proteomes" id="UP001565471">
    <property type="component" value="Unassembled WGS sequence"/>
</dbReference>
<keyword evidence="2" id="KW-0229">DNA integration</keyword>
<dbReference type="InterPro" id="IPR044068">
    <property type="entry name" value="CB"/>
</dbReference>
<dbReference type="SUPFAM" id="SSF56349">
    <property type="entry name" value="DNA breaking-rejoining enzymes"/>
    <property type="match status" value="1"/>
</dbReference>
<evidence type="ECO:0000256" key="2">
    <source>
        <dbReference type="ARBA" id="ARBA00022908"/>
    </source>
</evidence>
<evidence type="ECO:0000313" key="9">
    <source>
        <dbReference type="Proteomes" id="UP001565471"/>
    </source>
</evidence>
<keyword evidence="3 5" id="KW-0238">DNA-binding</keyword>
<dbReference type="InterPro" id="IPR010998">
    <property type="entry name" value="Integrase_recombinase_N"/>
</dbReference>
<dbReference type="Pfam" id="PF00589">
    <property type="entry name" value="Phage_integrase"/>
    <property type="match status" value="1"/>
</dbReference>
<dbReference type="InterPro" id="IPR050808">
    <property type="entry name" value="Phage_Integrase"/>
</dbReference>
<evidence type="ECO:0000259" key="6">
    <source>
        <dbReference type="PROSITE" id="PS51898"/>
    </source>
</evidence>
<dbReference type="RefSeq" id="WP_129965017.1">
    <property type="nucleotide sequence ID" value="NZ_CP126026.1"/>
</dbReference>
<dbReference type="InterPro" id="IPR025166">
    <property type="entry name" value="Integrase_DNA_bind_dom"/>
</dbReference>
<keyword evidence="9" id="KW-1185">Reference proteome</keyword>
<evidence type="ECO:0000313" key="8">
    <source>
        <dbReference type="EMBL" id="MEY9317184.1"/>
    </source>
</evidence>
<accession>A0ABV4F175</accession>
<name>A0ABV4F175_BRAEL</name>
<evidence type="ECO:0000256" key="3">
    <source>
        <dbReference type="ARBA" id="ARBA00023125"/>
    </source>
</evidence>
<dbReference type="CDD" id="cd00801">
    <property type="entry name" value="INT_P4_C"/>
    <property type="match status" value="1"/>
</dbReference>
<keyword evidence="4" id="KW-0233">DNA recombination</keyword>
<sequence length="449" mass="50063">MPKTDHRVTLTPTKVTGLKPAAKGERYQVMDAVVAGFGVRVTENSKTYILRLRYPGGGASASRREIGKCSHLDLADAREKARRWRALVEKGIDPADQERRDREAEILQRKTTFGAVVQDFIDDKLSTERKGAESEREIRRDLLPAWEALPITEITDLQISALIKAKGRKKNVAKSKGSGGKVGARNLLALIKRFFRWAVAQPEYGLKVSPAANLTATAILGDMPRSGARTLSDDELFALWRAASRMPYPAGAIYRMLCLTALRLNEVADASRDEIKTRDGIWVIPAARMKGKDGGKKQARPHAVPLTKDILAVIDDLPKFKGGKYLFSTTAGKTSVWVGSKYKQRLDARMLRTLKALAKVRGEDPKLITLPPWVNHDIRRTVRSQLSRLKVSEEAREAVLAHVRPGIKGTYDHYSYLDEKREALELWAARLMAIVGPKPDNILSFRARA</sequence>
<evidence type="ECO:0000259" key="7">
    <source>
        <dbReference type="PROSITE" id="PS51900"/>
    </source>
</evidence>
<dbReference type="InterPro" id="IPR002104">
    <property type="entry name" value="Integrase_catalytic"/>
</dbReference>
<organism evidence="8 9">
    <name type="scientific">Bradyrhizobium elkanii</name>
    <dbReference type="NCBI Taxonomy" id="29448"/>
    <lineage>
        <taxon>Bacteria</taxon>
        <taxon>Pseudomonadati</taxon>
        <taxon>Pseudomonadota</taxon>
        <taxon>Alphaproteobacteria</taxon>
        <taxon>Hyphomicrobiales</taxon>
        <taxon>Nitrobacteraceae</taxon>
        <taxon>Bradyrhizobium</taxon>
    </lineage>
</organism>
<dbReference type="InterPro" id="IPR013762">
    <property type="entry name" value="Integrase-like_cat_sf"/>
</dbReference>